<evidence type="ECO:0000313" key="2">
    <source>
        <dbReference type="EMBL" id="KAF2837816.1"/>
    </source>
</evidence>
<feature type="region of interest" description="Disordered" evidence="1">
    <location>
        <begin position="124"/>
        <end position="156"/>
    </location>
</feature>
<gene>
    <name evidence="2" type="ORF">M501DRAFT_986032</name>
</gene>
<name>A0A9P4S8F7_9PEZI</name>
<evidence type="ECO:0000313" key="3">
    <source>
        <dbReference type="Proteomes" id="UP000799429"/>
    </source>
</evidence>
<evidence type="ECO:0000256" key="1">
    <source>
        <dbReference type="SAM" id="MobiDB-lite"/>
    </source>
</evidence>
<dbReference type="EMBL" id="MU006098">
    <property type="protein sequence ID" value="KAF2837816.1"/>
    <property type="molecule type" value="Genomic_DNA"/>
</dbReference>
<reference evidence="2" key="1">
    <citation type="journal article" date="2020" name="Stud. Mycol.">
        <title>101 Dothideomycetes genomes: a test case for predicting lifestyles and emergence of pathogens.</title>
        <authorList>
            <person name="Haridas S."/>
            <person name="Albert R."/>
            <person name="Binder M."/>
            <person name="Bloem J."/>
            <person name="Labutti K."/>
            <person name="Salamov A."/>
            <person name="Andreopoulos B."/>
            <person name="Baker S."/>
            <person name="Barry K."/>
            <person name="Bills G."/>
            <person name="Bluhm B."/>
            <person name="Cannon C."/>
            <person name="Castanera R."/>
            <person name="Culley D."/>
            <person name="Daum C."/>
            <person name="Ezra D."/>
            <person name="Gonzalez J."/>
            <person name="Henrissat B."/>
            <person name="Kuo A."/>
            <person name="Liang C."/>
            <person name="Lipzen A."/>
            <person name="Lutzoni F."/>
            <person name="Magnuson J."/>
            <person name="Mondo S."/>
            <person name="Nolan M."/>
            <person name="Ohm R."/>
            <person name="Pangilinan J."/>
            <person name="Park H.-J."/>
            <person name="Ramirez L."/>
            <person name="Alfaro M."/>
            <person name="Sun H."/>
            <person name="Tritt A."/>
            <person name="Yoshinaga Y."/>
            <person name="Zwiers L.-H."/>
            <person name="Turgeon B."/>
            <person name="Goodwin S."/>
            <person name="Spatafora J."/>
            <person name="Crous P."/>
            <person name="Grigoriev I."/>
        </authorList>
    </citation>
    <scope>NUCLEOTIDE SEQUENCE</scope>
    <source>
        <strain evidence="2">CBS 101060</strain>
    </source>
</reference>
<proteinExistence type="predicted"/>
<accession>A0A9P4S8F7</accession>
<dbReference type="AlphaFoldDB" id="A0A9P4S8F7"/>
<organism evidence="2 3">
    <name type="scientific">Patellaria atrata CBS 101060</name>
    <dbReference type="NCBI Taxonomy" id="1346257"/>
    <lineage>
        <taxon>Eukaryota</taxon>
        <taxon>Fungi</taxon>
        <taxon>Dikarya</taxon>
        <taxon>Ascomycota</taxon>
        <taxon>Pezizomycotina</taxon>
        <taxon>Dothideomycetes</taxon>
        <taxon>Dothideomycetes incertae sedis</taxon>
        <taxon>Patellariales</taxon>
        <taxon>Patellariaceae</taxon>
        <taxon>Patellaria</taxon>
    </lineage>
</organism>
<keyword evidence="3" id="KW-1185">Reference proteome</keyword>
<comment type="caution">
    <text evidence="2">The sequence shown here is derived from an EMBL/GenBank/DDBJ whole genome shotgun (WGS) entry which is preliminary data.</text>
</comment>
<protein>
    <submittedName>
        <fullName evidence="2">Uncharacterized protein</fullName>
    </submittedName>
</protein>
<sequence length="189" mass="21088">MQGVQVGKQAMERCKTMQVFVVEFVDAPRRWIGYLCKAAFRPLNLPFGTSKLVQVLSAGYKVQQRSQQKGVIRVIHRSKQPSNKRDIKQKGPRYCAPVTPPAFNPSHHTVRTESVSIMPAGAHAFRKQPPPVSVPARLTTSAEQKDPSPATISPPTKLIIKSPKHTLHTVITIPLWNMIEVRGSMLQHT</sequence>
<dbReference type="Proteomes" id="UP000799429">
    <property type="component" value="Unassembled WGS sequence"/>
</dbReference>